<evidence type="ECO:0000256" key="1">
    <source>
        <dbReference type="SAM" id="MobiDB-lite"/>
    </source>
</evidence>
<evidence type="ECO:0000313" key="3">
    <source>
        <dbReference type="Proteomes" id="UP001565368"/>
    </source>
</evidence>
<feature type="compositionally biased region" description="Polar residues" evidence="1">
    <location>
        <begin position="13"/>
        <end position="23"/>
    </location>
</feature>
<dbReference type="RefSeq" id="XP_069206458.1">
    <property type="nucleotide sequence ID" value="XM_069356617.1"/>
</dbReference>
<feature type="compositionally biased region" description="Pro residues" evidence="1">
    <location>
        <begin position="200"/>
        <end position="212"/>
    </location>
</feature>
<reference evidence="2 3" key="1">
    <citation type="submission" date="2023-08" db="EMBL/GenBank/DDBJ databases">
        <title>Annotated Genome Sequence of Vanrija albida AlHP1.</title>
        <authorList>
            <person name="Herzog R."/>
        </authorList>
    </citation>
    <scope>NUCLEOTIDE SEQUENCE [LARGE SCALE GENOMIC DNA]</scope>
    <source>
        <strain evidence="2 3">AlHP1</strain>
    </source>
</reference>
<comment type="caution">
    <text evidence="2">The sequence shown here is derived from an EMBL/GenBank/DDBJ whole genome shotgun (WGS) entry which is preliminary data.</text>
</comment>
<accession>A0ABR3PVL7</accession>
<protein>
    <submittedName>
        <fullName evidence="2">Uncharacterized protein</fullName>
    </submittedName>
</protein>
<name>A0ABR3PVL7_9TREE</name>
<dbReference type="Proteomes" id="UP001565368">
    <property type="component" value="Unassembled WGS sequence"/>
</dbReference>
<proteinExistence type="predicted"/>
<dbReference type="GeneID" id="95989261"/>
<evidence type="ECO:0000313" key="2">
    <source>
        <dbReference type="EMBL" id="KAL1406514.1"/>
    </source>
</evidence>
<gene>
    <name evidence="2" type="ORF">Q8F55_008218</name>
</gene>
<keyword evidence="3" id="KW-1185">Reference proteome</keyword>
<feature type="region of interest" description="Disordered" evidence="1">
    <location>
        <begin position="129"/>
        <end position="245"/>
    </location>
</feature>
<dbReference type="EMBL" id="JBBXJM010000006">
    <property type="protein sequence ID" value="KAL1406514.1"/>
    <property type="molecule type" value="Genomic_DNA"/>
</dbReference>
<organism evidence="2 3">
    <name type="scientific">Vanrija albida</name>
    <dbReference type="NCBI Taxonomy" id="181172"/>
    <lineage>
        <taxon>Eukaryota</taxon>
        <taxon>Fungi</taxon>
        <taxon>Dikarya</taxon>
        <taxon>Basidiomycota</taxon>
        <taxon>Agaricomycotina</taxon>
        <taxon>Tremellomycetes</taxon>
        <taxon>Trichosporonales</taxon>
        <taxon>Trichosporonaceae</taxon>
        <taxon>Vanrija</taxon>
    </lineage>
</organism>
<feature type="region of interest" description="Disordered" evidence="1">
    <location>
        <begin position="1"/>
        <end position="37"/>
    </location>
</feature>
<sequence length="303" mass="33070">MAGGAWPYAPGTSRASIPRTSSALDFDAPSGSGTSAAQALQHNDHKYVWPLLPLTDRYLMSVIRAHVDELFAVSTDPSVISDRLAILEQRVLQSSDVRGTFFVSRSRQISVNLGPLFAVVRAEHSLPRSPLFPDEAVTPSPTHATLPDPYSRSSSAPAESHHQYHYAPHGSMGPPPLSRPHTQPRPRRLQTDIMPSHWTFPPPAPHPRPPSSKRPRAGEEQRYATTPAPARRPRPSLSFGQAARSYPPAGGRVFGLGIPPASATSPTEMNERLQAIEDEYRRAQGANEVEMLEEVPDIGPSSR</sequence>